<reference evidence="9" key="1">
    <citation type="journal article" date="2014" name="Int. J. Syst. Evol. Microbiol.">
        <title>Complete genome sequence of Corynebacterium casei LMG S-19264T (=DSM 44701T), isolated from a smear-ripened cheese.</title>
        <authorList>
            <consortium name="US DOE Joint Genome Institute (JGI-PGF)"/>
            <person name="Walter F."/>
            <person name="Albersmeier A."/>
            <person name="Kalinowski J."/>
            <person name="Ruckert C."/>
        </authorList>
    </citation>
    <scope>NUCLEOTIDE SEQUENCE</scope>
    <source>
        <strain evidence="9">KCTC 12988</strain>
    </source>
</reference>
<evidence type="ECO:0000256" key="4">
    <source>
        <dbReference type="ARBA" id="ARBA00023204"/>
    </source>
</evidence>
<dbReference type="InterPro" id="IPR037198">
    <property type="entry name" value="MutL_C_sf"/>
</dbReference>
<dbReference type="GO" id="GO:0016887">
    <property type="term" value="F:ATP hydrolysis activity"/>
    <property type="evidence" value="ECO:0007669"/>
    <property type="project" value="InterPro"/>
</dbReference>
<dbReference type="AlphaFoldDB" id="A0A918TKM0"/>
<evidence type="ECO:0000259" key="8">
    <source>
        <dbReference type="SMART" id="SM01340"/>
    </source>
</evidence>
<dbReference type="Gene3D" id="3.30.230.10">
    <property type="match status" value="1"/>
</dbReference>
<evidence type="ECO:0000256" key="2">
    <source>
        <dbReference type="ARBA" id="ARBA00021975"/>
    </source>
</evidence>
<dbReference type="Pfam" id="PF08676">
    <property type="entry name" value="MutL_C"/>
    <property type="match status" value="1"/>
</dbReference>
<dbReference type="GO" id="GO:0006298">
    <property type="term" value="P:mismatch repair"/>
    <property type="evidence" value="ECO:0007669"/>
    <property type="project" value="UniProtKB-UniRule"/>
</dbReference>
<dbReference type="HAMAP" id="MF_00149">
    <property type="entry name" value="DNA_mis_repair"/>
    <property type="match status" value="1"/>
</dbReference>
<protein>
    <recommendedName>
        <fullName evidence="2 5">DNA mismatch repair protein MutL</fullName>
    </recommendedName>
</protein>
<accession>A0A918TKM0</accession>
<dbReference type="SUPFAM" id="SSF55874">
    <property type="entry name" value="ATPase domain of HSP90 chaperone/DNA topoisomerase II/histidine kinase"/>
    <property type="match status" value="1"/>
</dbReference>
<dbReference type="GO" id="GO:0030983">
    <property type="term" value="F:mismatched DNA binding"/>
    <property type="evidence" value="ECO:0007669"/>
    <property type="project" value="InterPro"/>
</dbReference>
<gene>
    <name evidence="5" type="primary">mutL</name>
    <name evidence="9" type="ORF">GCM10007100_17830</name>
</gene>
<evidence type="ECO:0000313" key="10">
    <source>
        <dbReference type="Proteomes" id="UP000644507"/>
    </source>
</evidence>
<evidence type="ECO:0000259" key="7">
    <source>
        <dbReference type="SMART" id="SM00853"/>
    </source>
</evidence>
<dbReference type="InterPro" id="IPR036890">
    <property type="entry name" value="HATPase_C_sf"/>
</dbReference>
<comment type="caution">
    <text evidence="9">The sequence shown here is derived from an EMBL/GenBank/DDBJ whole genome shotgun (WGS) entry which is preliminary data.</text>
</comment>
<evidence type="ECO:0000256" key="1">
    <source>
        <dbReference type="ARBA" id="ARBA00006082"/>
    </source>
</evidence>
<dbReference type="InterPro" id="IPR020667">
    <property type="entry name" value="DNA_mismatch_repair_MutL"/>
</dbReference>
<dbReference type="SMART" id="SM00853">
    <property type="entry name" value="MutL_C"/>
    <property type="match status" value="1"/>
</dbReference>
<dbReference type="SUPFAM" id="SSF118116">
    <property type="entry name" value="DNA mismatch repair protein MutL"/>
    <property type="match status" value="1"/>
</dbReference>
<dbReference type="Proteomes" id="UP000644507">
    <property type="component" value="Unassembled WGS sequence"/>
</dbReference>
<reference evidence="9" key="2">
    <citation type="submission" date="2020-09" db="EMBL/GenBank/DDBJ databases">
        <authorList>
            <person name="Sun Q."/>
            <person name="Kim S."/>
        </authorList>
    </citation>
    <scope>NUCLEOTIDE SEQUENCE</scope>
    <source>
        <strain evidence="9">KCTC 12988</strain>
    </source>
</reference>
<dbReference type="Pfam" id="PF13589">
    <property type="entry name" value="HATPase_c_3"/>
    <property type="match status" value="1"/>
</dbReference>
<sequence length="618" mass="67318">MGKVQVMSETLASQVAAGEVVERPASVVKELVENALDAGAREIVVEVRKGGIALIKVRDDGCGMSREDAVKSLERHATSKLTAVEDLDGILTLGFRGEAVPSIASVSRFRLVTKEKGADFGTEVVVTGGTLDEVREAGCAVGTEVEVKDLFFNIPARRKFLRTEQTEGGHVEHEVRMHALASPGVRFVFRKDGRTVFDVPASKDPRVRIGELDGRELMRTMCEVDWQDRGISVTGFALPVEGARKTRNGQAMFLNGRPVDDRVIWKAVADAYGDRLGKGMSPVAWLWLELPRGSVDVNVHPAKKEVRFHRPSEVRTILIDAVAAGLRGETQADEPNAPVEADELSPMEWVGVDGVGEEGEERSASKPSLKAVPLTGKGSSNLPPLPSREALQELVRKAPQSSASPVLSPQTITVSQQQELVVEKAPQEGAESFRLVGCLYDKFIILEGKDGLVLMDPRNARERIVYERLLGRNAQGLSQGLLVPVVLHLDARDAAIVFANRENFAEAGMDVDEFGGNTVQIRSAPDFLGEGEVEELVLRLVDELIESEGTKGGRSVAFEIFAAKFAKQGARGEKARLNTAQALLDALFECQLPYCTADGRPTLVHYSTNELERRFGRK</sequence>
<dbReference type="Gene3D" id="3.30.565.10">
    <property type="entry name" value="Histidine kinase-like ATPase, C-terminal domain"/>
    <property type="match status" value="1"/>
</dbReference>
<evidence type="ECO:0000256" key="5">
    <source>
        <dbReference type="HAMAP-Rule" id="MF_00149"/>
    </source>
</evidence>
<dbReference type="InterPro" id="IPR038973">
    <property type="entry name" value="MutL/Mlh/Pms-like"/>
</dbReference>
<comment type="similarity">
    <text evidence="1 5">Belongs to the DNA mismatch repair MutL/HexB family.</text>
</comment>
<dbReference type="InterPro" id="IPR014790">
    <property type="entry name" value="MutL_C"/>
</dbReference>
<comment type="function">
    <text evidence="5">This protein is involved in the repair of mismatches in DNA. It is required for dam-dependent methyl-directed DNA mismatch repair. May act as a 'molecular matchmaker', a protein that promotes the formation of a stable complex between two or more DNA-binding proteins in an ATP-dependent manner without itself being part of a final effector complex.</text>
</comment>
<dbReference type="FunFam" id="3.30.565.10:FF:000003">
    <property type="entry name" value="DNA mismatch repair endonuclease MutL"/>
    <property type="match status" value="1"/>
</dbReference>
<dbReference type="InterPro" id="IPR002099">
    <property type="entry name" value="MutL/Mlh/PMS"/>
</dbReference>
<evidence type="ECO:0000256" key="3">
    <source>
        <dbReference type="ARBA" id="ARBA00022763"/>
    </source>
</evidence>
<organism evidence="9 10">
    <name type="scientific">Roseibacillus persicicus</name>
    <dbReference type="NCBI Taxonomy" id="454148"/>
    <lineage>
        <taxon>Bacteria</taxon>
        <taxon>Pseudomonadati</taxon>
        <taxon>Verrucomicrobiota</taxon>
        <taxon>Verrucomicrobiia</taxon>
        <taxon>Verrucomicrobiales</taxon>
        <taxon>Verrucomicrobiaceae</taxon>
        <taxon>Roseibacillus</taxon>
    </lineage>
</organism>
<evidence type="ECO:0000313" key="9">
    <source>
        <dbReference type="EMBL" id="GHC51958.1"/>
    </source>
</evidence>
<dbReference type="NCBIfam" id="TIGR00585">
    <property type="entry name" value="mutl"/>
    <property type="match status" value="1"/>
</dbReference>
<dbReference type="InterPro" id="IPR042121">
    <property type="entry name" value="MutL_C_regsub"/>
</dbReference>
<dbReference type="Pfam" id="PF01119">
    <property type="entry name" value="DNA_mis_repair"/>
    <property type="match status" value="1"/>
</dbReference>
<dbReference type="InterPro" id="IPR042120">
    <property type="entry name" value="MutL_C_dimsub"/>
</dbReference>
<name>A0A918TKM0_9BACT</name>
<dbReference type="CDD" id="cd00782">
    <property type="entry name" value="MutL_Trans"/>
    <property type="match status" value="1"/>
</dbReference>
<dbReference type="InterPro" id="IPR014721">
    <property type="entry name" value="Ribsml_uS5_D2-typ_fold_subgr"/>
</dbReference>
<keyword evidence="4 5" id="KW-0234">DNA repair</keyword>
<dbReference type="EMBL" id="BMXI01000006">
    <property type="protein sequence ID" value="GHC51958.1"/>
    <property type="molecule type" value="Genomic_DNA"/>
</dbReference>
<dbReference type="PANTHER" id="PTHR10073:SF12">
    <property type="entry name" value="DNA MISMATCH REPAIR PROTEIN MLH1"/>
    <property type="match status" value="1"/>
</dbReference>
<dbReference type="InterPro" id="IPR013507">
    <property type="entry name" value="DNA_mismatch_S5_2-like"/>
</dbReference>
<feature type="domain" description="MutL C-terminal dimerisation" evidence="7">
    <location>
        <begin position="435"/>
        <end position="577"/>
    </location>
</feature>
<dbReference type="GO" id="GO:0140664">
    <property type="term" value="F:ATP-dependent DNA damage sensor activity"/>
    <property type="evidence" value="ECO:0007669"/>
    <property type="project" value="InterPro"/>
</dbReference>
<proteinExistence type="inferred from homology"/>
<feature type="domain" description="DNA mismatch repair protein S5" evidence="8">
    <location>
        <begin position="209"/>
        <end position="327"/>
    </location>
</feature>
<feature type="region of interest" description="Disordered" evidence="6">
    <location>
        <begin position="356"/>
        <end position="386"/>
    </location>
</feature>
<dbReference type="Gene3D" id="3.30.1370.100">
    <property type="entry name" value="MutL, C-terminal domain, regulatory subdomain"/>
    <property type="match status" value="1"/>
</dbReference>
<dbReference type="Gene3D" id="3.30.1540.20">
    <property type="entry name" value="MutL, C-terminal domain, dimerisation subdomain"/>
    <property type="match status" value="1"/>
</dbReference>
<dbReference type="CDD" id="cd16926">
    <property type="entry name" value="HATPase_MutL-MLH-PMS-like"/>
    <property type="match status" value="1"/>
</dbReference>
<evidence type="ECO:0000256" key="6">
    <source>
        <dbReference type="SAM" id="MobiDB-lite"/>
    </source>
</evidence>
<dbReference type="SUPFAM" id="SSF54211">
    <property type="entry name" value="Ribosomal protein S5 domain 2-like"/>
    <property type="match status" value="1"/>
</dbReference>
<keyword evidence="3 5" id="KW-0227">DNA damage</keyword>
<dbReference type="SMART" id="SM01340">
    <property type="entry name" value="DNA_mis_repair"/>
    <property type="match status" value="1"/>
</dbReference>
<keyword evidence="10" id="KW-1185">Reference proteome</keyword>
<dbReference type="PANTHER" id="PTHR10073">
    <property type="entry name" value="DNA MISMATCH REPAIR PROTEIN MLH, PMS, MUTL"/>
    <property type="match status" value="1"/>
</dbReference>
<dbReference type="GO" id="GO:0005524">
    <property type="term" value="F:ATP binding"/>
    <property type="evidence" value="ECO:0007669"/>
    <property type="project" value="InterPro"/>
</dbReference>
<dbReference type="GO" id="GO:0032300">
    <property type="term" value="C:mismatch repair complex"/>
    <property type="evidence" value="ECO:0007669"/>
    <property type="project" value="InterPro"/>
</dbReference>
<dbReference type="InterPro" id="IPR020568">
    <property type="entry name" value="Ribosomal_Su5_D2-typ_SF"/>
</dbReference>